<dbReference type="SUPFAM" id="SSF103473">
    <property type="entry name" value="MFS general substrate transporter"/>
    <property type="match status" value="1"/>
</dbReference>
<dbReference type="AlphaFoldDB" id="W9Y2Z1"/>
<evidence type="ECO:0000256" key="1">
    <source>
        <dbReference type="ARBA" id="ARBA00004141"/>
    </source>
</evidence>
<evidence type="ECO:0000256" key="7">
    <source>
        <dbReference type="SAM" id="Phobius"/>
    </source>
</evidence>
<dbReference type="HOGENOM" id="CLU_2084620_0_0_1"/>
<feature type="region of interest" description="Disordered" evidence="6">
    <location>
        <begin position="1"/>
        <end position="21"/>
    </location>
</feature>
<protein>
    <recommendedName>
        <fullName evidence="10">Major facilitator superfamily (MFS) profile domain-containing protein</fullName>
    </recommendedName>
</protein>
<evidence type="ECO:0000256" key="2">
    <source>
        <dbReference type="ARBA" id="ARBA00022448"/>
    </source>
</evidence>
<evidence type="ECO:0000313" key="8">
    <source>
        <dbReference type="EMBL" id="EXJ87187.1"/>
    </source>
</evidence>
<dbReference type="InterPro" id="IPR036259">
    <property type="entry name" value="MFS_trans_sf"/>
</dbReference>
<proteinExistence type="predicted"/>
<keyword evidence="4 7" id="KW-1133">Transmembrane helix</keyword>
<keyword evidence="9" id="KW-1185">Reference proteome</keyword>
<feature type="transmembrane region" description="Helical" evidence="7">
    <location>
        <begin position="53"/>
        <end position="73"/>
    </location>
</feature>
<dbReference type="eggNOG" id="KOG2533">
    <property type="taxonomic scope" value="Eukaryota"/>
</dbReference>
<reference evidence="8 9" key="1">
    <citation type="submission" date="2013-03" db="EMBL/GenBank/DDBJ databases">
        <title>The Genome Sequence of Capronia epimyces CBS 606.96.</title>
        <authorList>
            <consortium name="The Broad Institute Genomics Platform"/>
            <person name="Cuomo C."/>
            <person name="de Hoog S."/>
            <person name="Gorbushina A."/>
            <person name="Walker B."/>
            <person name="Young S.K."/>
            <person name="Zeng Q."/>
            <person name="Gargeya S."/>
            <person name="Fitzgerald M."/>
            <person name="Haas B."/>
            <person name="Abouelleil A."/>
            <person name="Allen A.W."/>
            <person name="Alvarado L."/>
            <person name="Arachchi H.M."/>
            <person name="Berlin A.M."/>
            <person name="Chapman S.B."/>
            <person name="Gainer-Dewar J."/>
            <person name="Goldberg J."/>
            <person name="Griggs A."/>
            <person name="Gujja S."/>
            <person name="Hansen M."/>
            <person name="Howarth C."/>
            <person name="Imamovic A."/>
            <person name="Ireland A."/>
            <person name="Larimer J."/>
            <person name="McCowan C."/>
            <person name="Murphy C."/>
            <person name="Pearson M."/>
            <person name="Poon T.W."/>
            <person name="Priest M."/>
            <person name="Roberts A."/>
            <person name="Saif S."/>
            <person name="Shea T."/>
            <person name="Sisk P."/>
            <person name="Sykes S."/>
            <person name="Wortman J."/>
            <person name="Nusbaum C."/>
            <person name="Birren B."/>
        </authorList>
    </citation>
    <scope>NUCLEOTIDE SEQUENCE [LARGE SCALE GENOMIC DNA]</scope>
    <source>
        <strain evidence="8 9">CBS 606.96</strain>
    </source>
</reference>
<evidence type="ECO:0000256" key="4">
    <source>
        <dbReference type="ARBA" id="ARBA00022989"/>
    </source>
</evidence>
<dbReference type="OrthoDB" id="4160033at2759"/>
<dbReference type="PANTHER" id="PTHR43791">
    <property type="entry name" value="PERMEASE-RELATED"/>
    <property type="match status" value="1"/>
</dbReference>
<dbReference type="EMBL" id="AMGY01000003">
    <property type="protein sequence ID" value="EXJ87187.1"/>
    <property type="molecule type" value="Genomic_DNA"/>
</dbReference>
<dbReference type="GO" id="GO:0016020">
    <property type="term" value="C:membrane"/>
    <property type="evidence" value="ECO:0007669"/>
    <property type="project" value="UniProtKB-SubCell"/>
</dbReference>
<dbReference type="PANTHER" id="PTHR43791:SF36">
    <property type="entry name" value="TRANSPORTER, PUTATIVE (AFU_ORTHOLOGUE AFUA_6G08340)-RELATED"/>
    <property type="match status" value="1"/>
</dbReference>
<dbReference type="Gene3D" id="1.20.1250.20">
    <property type="entry name" value="MFS general substrate transporter like domains"/>
    <property type="match status" value="1"/>
</dbReference>
<dbReference type="GO" id="GO:0022857">
    <property type="term" value="F:transmembrane transporter activity"/>
    <property type="evidence" value="ECO:0007669"/>
    <property type="project" value="TreeGrafter"/>
</dbReference>
<name>W9Y2Z1_9EURO</name>
<dbReference type="RefSeq" id="XP_007732466.1">
    <property type="nucleotide sequence ID" value="XM_007734276.1"/>
</dbReference>
<organism evidence="8 9">
    <name type="scientific">Capronia epimyces CBS 606.96</name>
    <dbReference type="NCBI Taxonomy" id="1182542"/>
    <lineage>
        <taxon>Eukaryota</taxon>
        <taxon>Fungi</taxon>
        <taxon>Dikarya</taxon>
        <taxon>Ascomycota</taxon>
        <taxon>Pezizomycotina</taxon>
        <taxon>Eurotiomycetes</taxon>
        <taxon>Chaetothyriomycetidae</taxon>
        <taxon>Chaetothyriales</taxon>
        <taxon>Herpotrichiellaceae</taxon>
        <taxon>Capronia</taxon>
    </lineage>
</organism>
<comment type="subcellular location">
    <subcellularLocation>
        <location evidence="1">Membrane</location>
        <topology evidence="1">Multi-pass membrane protein</topology>
    </subcellularLocation>
</comment>
<evidence type="ECO:0000256" key="3">
    <source>
        <dbReference type="ARBA" id="ARBA00022692"/>
    </source>
</evidence>
<accession>W9Y2Z1</accession>
<keyword evidence="5 7" id="KW-0472">Membrane</keyword>
<evidence type="ECO:0000256" key="6">
    <source>
        <dbReference type="SAM" id="MobiDB-lite"/>
    </source>
</evidence>
<evidence type="ECO:0000313" key="9">
    <source>
        <dbReference type="Proteomes" id="UP000019478"/>
    </source>
</evidence>
<gene>
    <name evidence="8" type="ORF">A1O3_04146</name>
</gene>
<dbReference type="GeneID" id="19168266"/>
<sequence length="119" mass="12671">MTSEKSPHEASGVTANGPPTKLFLDRSNLGNARTAGLAEDTHLTGDQYNLQLTLYYVMFALFGAIMTVFTKVCSAKISLPYMMLTFGIASACTAAARNFGQLSTCLILVGTFESGFLAS</sequence>
<evidence type="ECO:0000256" key="5">
    <source>
        <dbReference type="ARBA" id="ARBA00023136"/>
    </source>
</evidence>
<keyword evidence="3 7" id="KW-0812">Transmembrane</keyword>
<keyword evidence="2" id="KW-0813">Transport</keyword>
<evidence type="ECO:0008006" key="10">
    <source>
        <dbReference type="Google" id="ProtNLM"/>
    </source>
</evidence>
<comment type="caution">
    <text evidence="8">The sequence shown here is derived from an EMBL/GenBank/DDBJ whole genome shotgun (WGS) entry which is preliminary data.</text>
</comment>
<dbReference type="Proteomes" id="UP000019478">
    <property type="component" value="Unassembled WGS sequence"/>
</dbReference>